<gene>
    <name evidence="1" type="ORF">S12H4_03929</name>
</gene>
<reference evidence="1" key="1">
    <citation type="journal article" date="2014" name="Front. Microbiol.">
        <title>High frequency of phylogenetically diverse reductive dehalogenase-homologous genes in deep subseafloor sedimentary metagenomes.</title>
        <authorList>
            <person name="Kawai M."/>
            <person name="Futagami T."/>
            <person name="Toyoda A."/>
            <person name="Takaki Y."/>
            <person name="Nishi S."/>
            <person name="Hori S."/>
            <person name="Arai W."/>
            <person name="Tsubouchi T."/>
            <person name="Morono Y."/>
            <person name="Uchiyama I."/>
            <person name="Ito T."/>
            <person name="Fujiyama A."/>
            <person name="Inagaki F."/>
            <person name="Takami H."/>
        </authorList>
    </citation>
    <scope>NUCLEOTIDE SEQUENCE</scope>
    <source>
        <strain evidence="1">Expedition CK06-06</strain>
    </source>
</reference>
<evidence type="ECO:0000313" key="1">
    <source>
        <dbReference type="EMBL" id="GAI72345.1"/>
    </source>
</evidence>
<dbReference type="EMBL" id="BARW01001156">
    <property type="protein sequence ID" value="GAI72345.1"/>
    <property type="molecule type" value="Genomic_DNA"/>
</dbReference>
<dbReference type="InterPro" id="IPR036614">
    <property type="entry name" value="RusA-like_sf"/>
</dbReference>
<protein>
    <submittedName>
        <fullName evidence="1">Uncharacterized protein</fullName>
    </submittedName>
</protein>
<accession>X1SA82</accession>
<dbReference type="GO" id="GO:0006281">
    <property type="term" value="P:DNA repair"/>
    <property type="evidence" value="ECO:0007669"/>
    <property type="project" value="InterPro"/>
</dbReference>
<dbReference type="GO" id="GO:0000287">
    <property type="term" value="F:magnesium ion binding"/>
    <property type="evidence" value="ECO:0007669"/>
    <property type="project" value="InterPro"/>
</dbReference>
<proteinExistence type="predicted"/>
<name>X1SA82_9ZZZZ</name>
<dbReference type="GO" id="GO:0006310">
    <property type="term" value="P:DNA recombination"/>
    <property type="evidence" value="ECO:0007669"/>
    <property type="project" value="InterPro"/>
</dbReference>
<dbReference type="SUPFAM" id="SSF103084">
    <property type="entry name" value="Holliday junction resolvase RusA"/>
    <property type="match status" value="1"/>
</dbReference>
<dbReference type="AlphaFoldDB" id="X1SA82"/>
<dbReference type="Gene3D" id="3.30.1330.70">
    <property type="entry name" value="Holliday junction resolvase RusA"/>
    <property type="match status" value="1"/>
</dbReference>
<comment type="caution">
    <text evidence="1">The sequence shown here is derived from an EMBL/GenBank/DDBJ whole genome shotgun (WGS) entry which is preliminary data.</text>
</comment>
<sequence>MRIEVSQLPPVSSSQNWRGHWGEKYEDSRVYHGAAFYCCVDARNRGYREGMSFPFTKARLDLTFVFPEYRRRDWDNLLSQFKPGLDAIVDAGLLLDDDAEHLEIGKVDILVDPERAPLTIIELEQM</sequence>
<organism evidence="1">
    <name type="scientific">marine sediment metagenome</name>
    <dbReference type="NCBI Taxonomy" id="412755"/>
    <lineage>
        <taxon>unclassified sequences</taxon>
        <taxon>metagenomes</taxon>
        <taxon>ecological metagenomes</taxon>
    </lineage>
</organism>